<feature type="domain" description="Glycosyltransferase subfamily 4-like N-terminal" evidence="2">
    <location>
        <begin position="20"/>
        <end position="184"/>
    </location>
</feature>
<gene>
    <name evidence="3" type="ORF">AXX12_08200</name>
</gene>
<feature type="domain" description="Glycosyl transferase family 1" evidence="1">
    <location>
        <begin position="195"/>
        <end position="357"/>
    </location>
</feature>
<keyword evidence="4" id="KW-1185">Reference proteome</keyword>
<dbReference type="PANTHER" id="PTHR45947:SF3">
    <property type="entry name" value="SULFOQUINOVOSYL TRANSFERASE SQD2"/>
    <property type="match status" value="1"/>
</dbReference>
<organism evidence="3 4">
    <name type="scientific">Anaerosporomusa subterranea</name>
    <dbReference type="NCBI Taxonomy" id="1794912"/>
    <lineage>
        <taxon>Bacteria</taxon>
        <taxon>Bacillati</taxon>
        <taxon>Bacillota</taxon>
        <taxon>Negativicutes</taxon>
        <taxon>Acetonemataceae</taxon>
        <taxon>Anaerosporomusa</taxon>
    </lineage>
</organism>
<reference evidence="3 4" key="1">
    <citation type="submission" date="2016-02" db="EMBL/GenBank/DDBJ databases">
        <title>Anaerosporomusa subterraneum gen. nov., sp. nov., a spore-forming obligate anaerobe isolated from saprolite.</title>
        <authorList>
            <person name="Choi J.K."/>
            <person name="Shah M."/>
            <person name="Yee N."/>
        </authorList>
    </citation>
    <scope>NUCLEOTIDE SEQUENCE [LARGE SCALE GENOMIC DNA]</scope>
    <source>
        <strain evidence="3 4">RU4</strain>
    </source>
</reference>
<name>A0A154BRC1_ANASB</name>
<dbReference type="AlphaFoldDB" id="A0A154BRC1"/>
<dbReference type="RefSeq" id="WP_066241819.1">
    <property type="nucleotide sequence ID" value="NZ_LSGP01000017.1"/>
</dbReference>
<dbReference type="PANTHER" id="PTHR45947">
    <property type="entry name" value="SULFOQUINOVOSYL TRANSFERASE SQD2"/>
    <property type="match status" value="1"/>
</dbReference>
<dbReference type="InterPro" id="IPR050194">
    <property type="entry name" value="Glycosyltransferase_grp1"/>
</dbReference>
<dbReference type="InterPro" id="IPR001296">
    <property type="entry name" value="Glyco_trans_1"/>
</dbReference>
<dbReference type="SUPFAM" id="SSF53756">
    <property type="entry name" value="UDP-Glycosyltransferase/glycogen phosphorylase"/>
    <property type="match status" value="1"/>
</dbReference>
<evidence type="ECO:0000259" key="2">
    <source>
        <dbReference type="Pfam" id="PF13439"/>
    </source>
</evidence>
<dbReference type="Proteomes" id="UP000076268">
    <property type="component" value="Unassembled WGS sequence"/>
</dbReference>
<dbReference type="InterPro" id="IPR028098">
    <property type="entry name" value="Glyco_trans_4-like_N"/>
</dbReference>
<dbReference type="GO" id="GO:0016757">
    <property type="term" value="F:glycosyltransferase activity"/>
    <property type="evidence" value="ECO:0007669"/>
    <property type="project" value="InterPro"/>
</dbReference>
<protein>
    <recommendedName>
        <fullName evidence="5">Glycosyl transferase family 1</fullName>
    </recommendedName>
</protein>
<proteinExistence type="predicted"/>
<dbReference type="EMBL" id="LSGP01000017">
    <property type="protein sequence ID" value="KYZ76405.1"/>
    <property type="molecule type" value="Genomic_DNA"/>
</dbReference>
<dbReference type="Gene3D" id="3.40.50.2000">
    <property type="entry name" value="Glycogen Phosphorylase B"/>
    <property type="match status" value="2"/>
</dbReference>
<sequence length="394" mass="43357">MNICMLLLGTFHEGNFPATGADLQATTQARGLADNGLSLTIIAKRNSSNSKRHEMIDGVEVYRIGPKGTYLAWIIYILCKNKSKLDVVHIHGQHIAGAVAIITSKLLSIPTVLKITIGGRTRARMGIDKLFPKWLRVFRRIMNKISSLASAYLAISDEISQELIESGFHPDRIFRIANGVDRQRFYKIAPSDIYDARKELGLPTDKKIVLYSSRLVFRKGFDLVLSAWPEITKRDPNAQLVVIGNGEREMENALARLSKSNEGSITYVGSVNNPAPYLAVCDAFVFPSRKEGLPNALLEAMACGCACAASDIGGSRDIMIHEKTGLLFPSGDAKVLAESVLRLLSDAAMAGQLRINAHNLITKQYDIQIVAQDLCSLYNRLRKPHYSSSIKAEG</sequence>
<evidence type="ECO:0008006" key="5">
    <source>
        <dbReference type="Google" id="ProtNLM"/>
    </source>
</evidence>
<evidence type="ECO:0000313" key="3">
    <source>
        <dbReference type="EMBL" id="KYZ76405.1"/>
    </source>
</evidence>
<dbReference type="Pfam" id="PF13439">
    <property type="entry name" value="Glyco_transf_4"/>
    <property type="match status" value="1"/>
</dbReference>
<dbReference type="Pfam" id="PF00534">
    <property type="entry name" value="Glycos_transf_1"/>
    <property type="match status" value="1"/>
</dbReference>
<comment type="caution">
    <text evidence="3">The sequence shown here is derived from an EMBL/GenBank/DDBJ whole genome shotgun (WGS) entry which is preliminary data.</text>
</comment>
<dbReference type="CDD" id="cd03801">
    <property type="entry name" value="GT4_PimA-like"/>
    <property type="match status" value="1"/>
</dbReference>
<dbReference type="STRING" id="1794912.AXX12_08200"/>
<evidence type="ECO:0000259" key="1">
    <source>
        <dbReference type="Pfam" id="PF00534"/>
    </source>
</evidence>
<accession>A0A154BRC1</accession>
<evidence type="ECO:0000313" key="4">
    <source>
        <dbReference type="Proteomes" id="UP000076268"/>
    </source>
</evidence>